<evidence type="ECO:0000256" key="4">
    <source>
        <dbReference type="ARBA" id="ARBA00012033"/>
    </source>
</evidence>
<dbReference type="NCBIfam" id="NF007000">
    <property type="entry name" value="PRK09463.1"/>
    <property type="match status" value="1"/>
</dbReference>
<keyword evidence="9" id="KW-0560">Oxidoreductase</keyword>
<dbReference type="InterPro" id="IPR009100">
    <property type="entry name" value="AcylCoA_DH/oxidase_NM_dom_sf"/>
</dbReference>
<dbReference type="CDD" id="cd00567">
    <property type="entry name" value="ACAD"/>
    <property type="match status" value="1"/>
</dbReference>
<dbReference type="FunFam" id="1.10.540.10:FF:000004">
    <property type="entry name" value="Acyl-CoA dehydrogenase"/>
    <property type="match status" value="1"/>
</dbReference>
<dbReference type="EMBL" id="VLTJ01000038">
    <property type="protein sequence ID" value="TSH91034.1"/>
    <property type="molecule type" value="Genomic_DNA"/>
</dbReference>
<dbReference type="InterPro" id="IPR050741">
    <property type="entry name" value="Acyl-CoA_dehydrogenase"/>
</dbReference>
<dbReference type="Pfam" id="PF02771">
    <property type="entry name" value="Acyl-CoA_dh_N"/>
    <property type="match status" value="1"/>
</dbReference>
<dbReference type="OrthoDB" id="9802447at2"/>
<comment type="pathway">
    <text evidence="2">Lipid metabolism; fatty acid beta-oxidation.</text>
</comment>
<dbReference type="Pfam" id="PF00441">
    <property type="entry name" value="Acyl-CoA_dh_1"/>
    <property type="match status" value="1"/>
</dbReference>
<dbReference type="UniPathway" id="UPA00659"/>
<gene>
    <name evidence="16" type="ORF">FOZ76_19245</name>
</gene>
<feature type="domain" description="Acyl-CoA oxidase/dehydrogenase middle" evidence="13">
    <location>
        <begin position="180"/>
        <end position="288"/>
    </location>
</feature>
<comment type="caution">
    <text evidence="16">The sequence shown here is derived from an EMBL/GenBank/DDBJ whole genome shotgun (WGS) entry which is preliminary data.</text>
</comment>
<comment type="cofactor">
    <cofactor evidence="1">
        <name>FAD</name>
        <dbReference type="ChEBI" id="CHEBI:57692"/>
    </cofactor>
</comment>
<dbReference type="GO" id="GO:0070991">
    <property type="term" value="F:medium-chain fatty acyl-CoA dehydrogenase activity"/>
    <property type="evidence" value="ECO:0007669"/>
    <property type="project" value="UniProtKB-EC"/>
</dbReference>
<dbReference type="GO" id="GO:0050660">
    <property type="term" value="F:flavin adenine dinucleotide binding"/>
    <property type="evidence" value="ECO:0007669"/>
    <property type="project" value="InterPro"/>
</dbReference>
<comment type="catalytic activity">
    <reaction evidence="10">
        <text>a medium-chain 2,3-saturated fatty acyl-CoA + oxidized [electron-transfer flavoprotein] + H(+) = a medium-chain (2E)-enoyl-CoA + reduced [electron-transfer flavoprotein]</text>
        <dbReference type="Rhea" id="RHEA:14477"/>
        <dbReference type="Rhea" id="RHEA-COMP:10685"/>
        <dbReference type="Rhea" id="RHEA-COMP:10686"/>
        <dbReference type="ChEBI" id="CHEBI:15378"/>
        <dbReference type="ChEBI" id="CHEBI:57692"/>
        <dbReference type="ChEBI" id="CHEBI:58307"/>
        <dbReference type="ChEBI" id="CHEBI:83723"/>
        <dbReference type="ChEBI" id="CHEBI:83726"/>
        <dbReference type="EC" id="1.3.8.7"/>
    </reaction>
</comment>
<dbReference type="GO" id="GO:0005737">
    <property type="term" value="C:cytoplasm"/>
    <property type="evidence" value="ECO:0007669"/>
    <property type="project" value="TreeGrafter"/>
</dbReference>
<feature type="domain" description="Acyl-CoA dehydrogenase C-terminal bacterial-type" evidence="15">
    <location>
        <begin position="457"/>
        <end position="728"/>
    </location>
</feature>
<evidence type="ECO:0000313" key="16">
    <source>
        <dbReference type="EMBL" id="TSH91034.1"/>
    </source>
</evidence>
<dbReference type="PANTHER" id="PTHR48083">
    <property type="entry name" value="MEDIUM-CHAIN SPECIFIC ACYL-COA DEHYDROGENASE, MITOCHONDRIAL-RELATED"/>
    <property type="match status" value="1"/>
</dbReference>
<keyword evidence="17" id="KW-1185">Reference proteome</keyword>
<proteinExistence type="inferred from homology"/>
<feature type="domain" description="Acyl-CoA dehydrogenase/oxidase N-terminal" evidence="14">
    <location>
        <begin position="82"/>
        <end position="175"/>
    </location>
</feature>
<evidence type="ECO:0000259" key="14">
    <source>
        <dbReference type="Pfam" id="PF02771"/>
    </source>
</evidence>
<dbReference type="FunFam" id="1.20.140.10:FF:000009">
    <property type="entry name" value="Acyl-CoA dehydrogenase"/>
    <property type="match status" value="1"/>
</dbReference>
<dbReference type="GO" id="GO:0033539">
    <property type="term" value="P:fatty acid beta-oxidation using acyl-CoA dehydrogenase"/>
    <property type="evidence" value="ECO:0007669"/>
    <property type="project" value="InterPro"/>
</dbReference>
<protein>
    <recommendedName>
        <fullName evidence="6">Acyl-coenzyme A dehydrogenase</fullName>
        <ecNumber evidence="4">1.3.8.7</ecNumber>
        <ecNumber evidence="5">1.3.8.8</ecNumber>
    </recommendedName>
</protein>
<evidence type="ECO:0000256" key="10">
    <source>
        <dbReference type="ARBA" id="ARBA00047882"/>
    </source>
</evidence>
<dbReference type="AlphaFoldDB" id="A0A556ADQ6"/>
<evidence type="ECO:0000256" key="1">
    <source>
        <dbReference type="ARBA" id="ARBA00001974"/>
    </source>
</evidence>
<dbReference type="PANTHER" id="PTHR48083:SF33">
    <property type="entry name" value="ACYL-COENZYME A DEHYDROGENASE"/>
    <property type="match status" value="1"/>
</dbReference>
<evidence type="ECO:0000256" key="11">
    <source>
        <dbReference type="ARBA" id="ARBA00049247"/>
    </source>
</evidence>
<evidence type="ECO:0000256" key="5">
    <source>
        <dbReference type="ARBA" id="ARBA00012040"/>
    </source>
</evidence>
<dbReference type="Pfam" id="PF09317">
    <property type="entry name" value="ACDH_C"/>
    <property type="match status" value="1"/>
</dbReference>
<dbReference type="InterPro" id="IPR015396">
    <property type="entry name" value="FadE_C"/>
</dbReference>
<dbReference type="Gene3D" id="2.40.110.10">
    <property type="entry name" value="Butyryl-CoA Dehydrogenase, subunit A, domain 2"/>
    <property type="match status" value="1"/>
</dbReference>
<dbReference type="EC" id="1.3.8.7" evidence="4"/>
<dbReference type="GO" id="GO:0004466">
    <property type="term" value="F:long-chain fatty acyl-CoA dehydrogenase activity"/>
    <property type="evidence" value="ECO:0007669"/>
    <property type="project" value="UniProtKB-EC"/>
</dbReference>
<dbReference type="Gene3D" id="1.10.540.10">
    <property type="entry name" value="Acyl-CoA dehydrogenase/oxidase, N-terminal domain"/>
    <property type="match status" value="1"/>
</dbReference>
<dbReference type="SUPFAM" id="SSF47203">
    <property type="entry name" value="Acyl-CoA dehydrogenase C-terminal domain-like"/>
    <property type="match status" value="1"/>
</dbReference>
<keyword evidence="8" id="KW-0274">FAD</keyword>
<evidence type="ECO:0000256" key="3">
    <source>
        <dbReference type="ARBA" id="ARBA00009347"/>
    </source>
</evidence>
<evidence type="ECO:0000256" key="7">
    <source>
        <dbReference type="ARBA" id="ARBA00022630"/>
    </source>
</evidence>
<dbReference type="NCBIfam" id="NF009586">
    <property type="entry name" value="PRK13026.1"/>
    <property type="match status" value="1"/>
</dbReference>
<dbReference type="EC" id="1.3.8.8" evidence="5"/>
<comment type="catalytic activity">
    <reaction evidence="11">
        <text>a long-chain 2,3-saturated fatty acyl-CoA + oxidized [electron-transfer flavoprotein] + H(+) = a long-chain (2E)-enoyl-CoA + reduced [electron-transfer flavoprotein]</text>
        <dbReference type="Rhea" id="RHEA:17721"/>
        <dbReference type="Rhea" id="RHEA-COMP:10685"/>
        <dbReference type="Rhea" id="RHEA-COMP:10686"/>
        <dbReference type="ChEBI" id="CHEBI:15378"/>
        <dbReference type="ChEBI" id="CHEBI:57692"/>
        <dbReference type="ChEBI" id="CHEBI:58307"/>
        <dbReference type="ChEBI" id="CHEBI:83721"/>
        <dbReference type="ChEBI" id="CHEBI:83727"/>
        <dbReference type="EC" id="1.3.8.8"/>
    </reaction>
</comment>
<evidence type="ECO:0000259" key="13">
    <source>
        <dbReference type="Pfam" id="PF02770"/>
    </source>
</evidence>
<dbReference type="InterPro" id="IPR046373">
    <property type="entry name" value="Acyl-CoA_Oxase/DH_mid-dom_sf"/>
</dbReference>
<evidence type="ECO:0000256" key="8">
    <source>
        <dbReference type="ARBA" id="ARBA00022827"/>
    </source>
</evidence>
<keyword evidence="7" id="KW-0285">Flavoprotein</keyword>
<dbReference type="InterPro" id="IPR009075">
    <property type="entry name" value="AcylCo_DH/oxidase_C"/>
</dbReference>
<reference evidence="16 17" key="1">
    <citation type="submission" date="2019-07" db="EMBL/GenBank/DDBJ databases">
        <title>Qingshengfaniella alkalisoli gen. nov., sp. nov., isolated from saline soil.</title>
        <authorList>
            <person name="Xu L."/>
            <person name="Huang X.-X."/>
            <person name="Sun J.-Q."/>
        </authorList>
    </citation>
    <scope>NUCLEOTIDE SEQUENCE [LARGE SCALE GENOMIC DNA]</scope>
    <source>
        <strain evidence="16 17">DSM 27279</strain>
    </source>
</reference>
<dbReference type="Proteomes" id="UP000318405">
    <property type="component" value="Unassembled WGS sequence"/>
</dbReference>
<dbReference type="RefSeq" id="WP_143949908.1">
    <property type="nucleotide sequence ID" value="NZ_BAABMB010000003.1"/>
</dbReference>
<dbReference type="InterPro" id="IPR037069">
    <property type="entry name" value="AcylCoA_DH/ox_N_sf"/>
</dbReference>
<evidence type="ECO:0000256" key="2">
    <source>
        <dbReference type="ARBA" id="ARBA00005005"/>
    </source>
</evidence>
<evidence type="ECO:0000256" key="9">
    <source>
        <dbReference type="ARBA" id="ARBA00023002"/>
    </source>
</evidence>
<dbReference type="Gene3D" id="1.20.140.10">
    <property type="entry name" value="Butyryl-CoA Dehydrogenase, subunit A, domain 3"/>
    <property type="match status" value="1"/>
</dbReference>
<evidence type="ECO:0000313" key="17">
    <source>
        <dbReference type="Proteomes" id="UP000318405"/>
    </source>
</evidence>
<organism evidence="16 17">
    <name type="scientific">Verticiella sediminum</name>
    <dbReference type="NCBI Taxonomy" id="1247510"/>
    <lineage>
        <taxon>Bacteria</taxon>
        <taxon>Pseudomonadati</taxon>
        <taxon>Pseudomonadota</taxon>
        <taxon>Betaproteobacteria</taxon>
        <taxon>Burkholderiales</taxon>
        <taxon>Alcaligenaceae</taxon>
        <taxon>Verticiella</taxon>
    </lineage>
</organism>
<feature type="domain" description="Acyl-CoA dehydrogenase/oxidase C-terminal" evidence="12">
    <location>
        <begin position="303"/>
        <end position="450"/>
    </location>
</feature>
<evidence type="ECO:0000259" key="15">
    <source>
        <dbReference type="Pfam" id="PF09317"/>
    </source>
</evidence>
<dbReference type="InterPro" id="IPR006091">
    <property type="entry name" value="Acyl-CoA_Oxase/DH_mid-dom"/>
</dbReference>
<accession>A0A556ADQ6</accession>
<name>A0A556ADQ6_9BURK</name>
<dbReference type="Pfam" id="PF02770">
    <property type="entry name" value="Acyl-CoA_dh_M"/>
    <property type="match status" value="1"/>
</dbReference>
<evidence type="ECO:0000256" key="6">
    <source>
        <dbReference type="ARBA" id="ARBA00020144"/>
    </source>
</evidence>
<evidence type="ECO:0000259" key="12">
    <source>
        <dbReference type="Pfam" id="PF00441"/>
    </source>
</evidence>
<dbReference type="InterPro" id="IPR036250">
    <property type="entry name" value="AcylCo_DH-like_C"/>
</dbReference>
<sequence>MAEMTWRQRRLSKPLYERMAAVMPRMSATEREAIEAGDTWWDAVLFSGRPHWATLLSLPSAQLSAEERAFLEGPVNHLCAMLDDWDVQWRRRDLPEAVWRFLREHRFFGMIIPKAYGGLGFSAYAHSEVVRRVSSRSGPTAVTVMVPNSLGPGELLMLFGTEAQRDDWLPRLADGRAIPCFGLTSETAGSDAAGMTDTAVVCREHRDGRDTLGLRLNFRKRYITLGPVASVLGVAVRLSDPQGLLGGASERGITLVLVPADTPGVRTGARHLPAMQMFQNGPIEGKDVFVPMDAVIGGEEHIGDGWRMLMTALAAGRGISLPSLSAAAGAYTAHVSGAYARIREQFGLPIGRFEGVQEKLGMLAARAYMLDAARRMTCAAIDAGHRPSVMSAIMKYHATEHMRASVNDAMDIHGGKAVIDGPANYLGVLYRAVPVGITVEGANILTRNLIIFGQGAIRCHPFLRDEMAALADPDKARGLRRFDSVFWRHALHTAGNALRAIGHAWTGGVFAPAPALADVRPYFREIARRSAAFAVIADACLAALGGALKRKEMLSARLGDMLSELYLASAVLKRWHDEGRHHEDVPLAAMAVTACMARFDAALDGVLANLPARPLAWTLRVMLMPWGPQRGPSDALVRRCSQILLAPSASRDRLVSGLYHPSHGPGLAELERAFAAVIAAEGAQARLREARQEDVEAALASGVVTAQEAGLLRAAHAAVAAAVRVDVFAPGELAGAASDDQDGKNT</sequence>
<dbReference type="InterPro" id="IPR013786">
    <property type="entry name" value="AcylCoA_DH/ox_N"/>
</dbReference>
<dbReference type="SUPFAM" id="SSF56645">
    <property type="entry name" value="Acyl-CoA dehydrogenase NM domain-like"/>
    <property type="match status" value="1"/>
</dbReference>
<comment type="similarity">
    <text evidence="3">Belongs to the acyl-CoA dehydrogenase family.</text>
</comment>